<dbReference type="RefSeq" id="WP_139175649.1">
    <property type="nucleotide sequence ID" value="NZ_FNPB01000002.1"/>
</dbReference>
<dbReference type="PROSITE" id="PS51318">
    <property type="entry name" value="TAT"/>
    <property type="match status" value="1"/>
</dbReference>
<evidence type="ECO:0000313" key="4">
    <source>
        <dbReference type="Proteomes" id="UP000199170"/>
    </source>
</evidence>
<keyword evidence="1" id="KW-0175">Coiled coil</keyword>
<feature type="coiled-coil region" evidence="1">
    <location>
        <begin position="657"/>
        <end position="684"/>
    </location>
</feature>
<organism evidence="3 4">
    <name type="scientific">Halobellus clavatus</name>
    <dbReference type="NCBI Taxonomy" id="660517"/>
    <lineage>
        <taxon>Archaea</taxon>
        <taxon>Methanobacteriati</taxon>
        <taxon>Methanobacteriota</taxon>
        <taxon>Stenosarchaea group</taxon>
        <taxon>Halobacteria</taxon>
        <taxon>Halobacteriales</taxon>
        <taxon>Haloferacaceae</taxon>
        <taxon>Halobellus</taxon>
    </lineage>
</organism>
<dbReference type="OrthoDB" id="240468at2157"/>
<feature type="region of interest" description="Disordered" evidence="2">
    <location>
        <begin position="189"/>
        <end position="220"/>
    </location>
</feature>
<evidence type="ECO:0000313" key="3">
    <source>
        <dbReference type="EMBL" id="SDX77514.1"/>
    </source>
</evidence>
<proteinExistence type="predicted"/>
<sequence>MSGDKKKERSGGSSRRRVLGAFAAGVLAGGGAATAWFQTRPDEQPIDPGPTPEPTPAPTPTDAPEPTAPTIVRRYAPDLYFGRLEEWYPTDPTELLGAGDSVLDGFDALDNYAAAFTDPRSPPWPTVFYNVVEDAGSPGIDAIQYWMYSAFDQFTVNFHWHDWELLQVFVDRETGAPLLLSASAHSRTVPNNEYANPPTPEERRPGVLSEVGSHSSASETNAVVPTFERVPSSDWGSDITNDAVSISTRVRAPFAYGLPRDEGARLPFVLPELDGQPLDEHPDLSVDRGDFIDERVTVSSWNGLPRPPADIPTRESGLVLTSSESQTDGDVAYALKPMARVRAAIGDFVGPQLSFEFAVPGFAEDRLASHITSVGTPWEQPRFTDPLTDVTDPDHRRSIAGEVSGGLTNRVVGRVRQLRAGAEGTVPQVSDDARSALADQIPVSLFGVPVEAAVRLASPDPVATVTRGGVFGLLRVEQGDHLLVVNGPGYAPVAERFDHDGGLVRAGAGGELTVVASEDAATIRGDGRAANGVERVRVIEDYAGTVYDGRPVEPDRYKIPVHRAGTYTVVVVDGNGRRGAYRVTPADFGDADDTIREVVTAGKASLARSLAAFLRDLRDLAGSLAEQDGARGQVIELLSSALTAVEDAVAATEEGAAVRADDRLRAAVDALQRAQETLQSDNQDGYTDSSVAALDPRIGRAIEDAQVAIETPIG</sequence>
<dbReference type="AlphaFoldDB" id="A0A1H3EHW2"/>
<reference evidence="4" key="1">
    <citation type="submission" date="2016-10" db="EMBL/GenBank/DDBJ databases">
        <authorList>
            <person name="Varghese N."/>
            <person name="Submissions S."/>
        </authorList>
    </citation>
    <scope>NUCLEOTIDE SEQUENCE [LARGE SCALE GENOMIC DNA]</scope>
    <source>
        <strain evidence="4">CGMCC 1.10118</strain>
    </source>
</reference>
<dbReference type="InterPro" id="IPR006311">
    <property type="entry name" value="TAT_signal"/>
</dbReference>
<accession>A0A1H3EHW2</accession>
<dbReference type="Proteomes" id="UP000199170">
    <property type="component" value="Unassembled WGS sequence"/>
</dbReference>
<name>A0A1H3EHW2_9EURY</name>
<protein>
    <submittedName>
        <fullName evidence="3">Uncharacterized protein</fullName>
    </submittedName>
</protein>
<dbReference type="STRING" id="660517.SAMN04487946_102257"/>
<feature type="compositionally biased region" description="Pro residues" evidence="2">
    <location>
        <begin position="47"/>
        <end position="67"/>
    </location>
</feature>
<evidence type="ECO:0000256" key="2">
    <source>
        <dbReference type="SAM" id="MobiDB-lite"/>
    </source>
</evidence>
<dbReference type="EMBL" id="FNPB01000002">
    <property type="protein sequence ID" value="SDX77514.1"/>
    <property type="molecule type" value="Genomic_DNA"/>
</dbReference>
<gene>
    <name evidence="3" type="ORF">SAMN04487946_102257</name>
</gene>
<evidence type="ECO:0000256" key="1">
    <source>
        <dbReference type="SAM" id="Coils"/>
    </source>
</evidence>
<keyword evidence="4" id="KW-1185">Reference proteome</keyword>
<feature type="region of interest" description="Disordered" evidence="2">
    <location>
        <begin position="33"/>
        <end position="68"/>
    </location>
</feature>